<dbReference type="Proteomes" id="UP001226691">
    <property type="component" value="Unassembled WGS sequence"/>
</dbReference>
<dbReference type="PROSITE" id="PS51257">
    <property type="entry name" value="PROKAR_LIPOPROTEIN"/>
    <property type="match status" value="1"/>
</dbReference>
<feature type="chain" id="PRO_5047375103" evidence="2">
    <location>
        <begin position="33"/>
        <end position="339"/>
    </location>
</feature>
<protein>
    <submittedName>
        <fullName evidence="4">Iron complex transport system substrate-binding protein</fullName>
    </submittedName>
</protein>
<dbReference type="RefSeq" id="WP_307486850.1">
    <property type="nucleotide sequence ID" value="NZ_JAUTBF010000001.1"/>
</dbReference>
<organism evidence="4 5">
    <name type="scientific">Microbacterium trichothecenolyticum</name>
    <name type="common">Aureobacterium trichothecenolyticum</name>
    <dbReference type="NCBI Taxonomy" id="69370"/>
    <lineage>
        <taxon>Bacteria</taxon>
        <taxon>Bacillati</taxon>
        <taxon>Actinomycetota</taxon>
        <taxon>Actinomycetes</taxon>
        <taxon>Micrococcales</taxon>
        <taxon>Microbacteriaceae</taxon>
        <taxon>Microbacterium</taxon>
    </lineage>
</organism>
<feature type="signal peptide" evidence="2">
    <location>
        <begin position="1"/>
        <end position="32"/>
    </location>
</feature>
<dbReference type="PANTHER" id="PTHR30535">
    <property type="entry name" value="VITAMIN B12-BINDING PROTEIN"/>
    <property type="match status" value="1"/>
</dbReference>
<evidence type="ECO:0000256" key="2">
    <source>
        <dbReference type="SAM" id="SignalP"/>
    </source>
</evidence>
<proteinExistence type="inferred from homology"/>
<dbReference type="PROSITE" id="PS50983">
    <property type="entry name" value="FE_B12_PBP"/>
    <property type="match status" value="1"/>
</dbReference>
<keyword evidence="5" id="KW-1185">Reference proteome</keyword>
<keyword evidence="2" id="KW-0732">Signal</keyword>
<evidence type="ECO:0000259" key="3">
    <source>
        <dbReference type="PROSITE" id="PS50983"/>
    </source>
</evidence>
<comment type="caution">
    <text evidence="4">The sequence shown here is derived from an EMBL/GenBank/DDBJ whole genome shotgun (WGS) entry which is preliminary data.</text>
</comment>
<evidence type="ECO:0000313" key="4">
    <source>
        <dbReference type="EMBL" id="MDQ1124932.1"/>
    </source>
</evidence>
<evidence type="ECO:0000256" key="1">
    <source>
        <dbReference type="ARBA" id="ARBA00008814"/>
    </source>
</evidence>
<comment type="similarity">
    <text evidence="1">Belongs to the bacterial solute-binding protein 8 family.</text>
</comment>
<sequence>MTQHSLRPARLMMAIAGGLGALALTACGSAVAPQGAATPTGDALVIENCGAPVTITHVPTAAVGLHPSQTELLLRLGLADHLVGQAQATVQELPADVAPLAADVPVIGGETPPSREDLLAVHPDFVYSPTTYEFTAEQGFASIEQLAEAGVAAYTATGGCFSRRMDGTVDDLFVDLNNLGEIFDVHDEAAALIADAKAQLASVDTAIQGRTKPRVAQIYVDGTTLSAIGAGVEYDILRHAGADTIYTPDDPQFADFFAAEITPESLAAQAPDALVFAVTDPAHEQAVRAYLTATFPDMPAVRNGRLIAVSSSDMFPGTLGNVSVVRQIAEALYPDASFG</sequence>
<dbReference type="Pfam" id="PF01497">
    <property type="entry name" value="Peripla_BP_2"/>
    <property type="match status" value="1"/>
</dbReference>
<reference evidence="4 5" key="1">
    <citation type="submission" date="2023-07" db="EMBL/GenBank/DDBJ databases">
        <title>Functional and genomic diversity of the sorghum phyllosphere microbiome.</title>
        <authorList>
            <person name="Shade A."/>
        </authorList>
    </citation>
    <scope>NUCLEOTIDE SEQUENCE [LARGE SCALE GENOMIC DNA]</scope>
    <source>
        <strain evidence="4 5">SORGH_AS_1207</strain>
    </source>
</reference>
<dbReference type="Gene3D" id="3.40.50.1980">
    <property type="entry name" value="Nitrogenase molybdenum iron protein domain"/>
    <property type="match status" value="2"/>
</dbReference>
<name>A0ABU0TZ44_MICTR</name>
<dbReference type="EMBL" id="JAUTBF010000001">
    <property type="protein sequence ID" value="MDQ1124932.1"/>
    <property type="molecule type" value="Genomic_DNA"/>
</dbReference>
<gene>
    <name evidence="4" type="ORF">QE412_003505</name>
</gene>
<evidence type="ECO:0000313" key="5">
    <source>
        <dbReference type="Proteomes" id="UP001226691"/>
    </source>
</evidence>
<dbReference type="InterPro" id="IPR002491">
    <property type="entry name" value="ABC_transptr_periplasmic_BD"/>
</dbReference>
<dbReference type="PANTHER" id="PTHR30535:SF7">
    <property type="entry name" value="IRON(III) DICITRATE-BINDING PROTEIN"/>
    <property type="match status" value="1"/>
</dbReference>
<dbReference type="InterPro" id="IPR050902">
    <property type="entry name" value="ABC_Transporter_SBP"/>
</dbReference>
<feature type="domain" description="Fe/B12 periplasmic-binding" evidence="3">
    <location>
        <begin position="61"/>
        <end position="336"/>
    </location>
</feature>
<dbReference type="SUPFAM" id="SSF53807">
    <property type="entry name" value="Helical backbone' metal receptor"/>
    <property type="match status" value="1"/>
</dbReference>
<accession>A0ABU0TZ44</accession>